<evidence type="ECO:0000313" key="5">
    <source>
        <dbReference type="EMBL" id="MER8931836.1"/>
    </source>
</evidence>
<dbReference type="InterPro" id="IPR013123">
    <property type="entry name" value="SpoU_subst-bd"/>
</dbReference>
<name>A0ABV1Y9J3_9HYPH</name>
<evidence type="ECO:0000313" key="6">
    <source>
        <dbReference type="Proteomes" id="UP001464387"/>
    </source>
</evidence>
<dbReference type="InterPro" id="IPR004441">
    <property type="entry name" value="rRNA_MeTrfase_TrmH"/>
</dbReference>
<dbReference type="Pfam" id="PF00588">
    <property type="entry name" value="SpoU_methylase"/>
    <property type="match status" value="1"/>
</dbReference>
<dbReference type="GO" id="GO:0032259">
    <property type="term" value="P:methylation"/>
    <property type="evidence" value="ECO:0007669"/>
    <property type="project" value="UniProtKB-KW"/>
</dbReference>
<evidence type="ECO:0000259" key="4">
    <source>
        <dbReference type="SMART" id="SM00967"/>
    </source>
</evidence>
<evidence type="ECO:0000256" key="2">
    <source>
        <dbReference type="ARBA" id="ARBA00022679"/>
    </source>
</evidence>
<keyword evidence="1 5" id="KW-0489">Methyltransferase</keyword>
<dbReference type="CDD" id="cd18103">
    <property type="entry name" value="SpoU-like_RlmB"/>
    <property type="match status" value="1"/>
</dbReference>
<dbReference type="PANTHER" id="PTHR46429:SF1">
    <property type="entry name" value="23S RRNA (GUANOSINE-2'-O-)-METHYLTRANSFERASE RLMB"/>
    <property type="match status" value="1"/>
</dbReference>
<organism evidence="5 6">
    <name type="scientific">Mesorhizobium opportunistum</name>
    <dbReference type="NCBI Taxonomy" id="593909"/>
    <lineage>
        <taxon>Bacteria</taxon>
        <taxon>Pseudomonadati</taxon>
        <taxon>Pseudomonadota</taxon>
        <taxon>Alphaproteobacteria</taxon>
        <taxon>Hyphomicrobiales</taxon>
        <taxon>Phyllobacteriaceae</taxon>
        <taxon>Mesorhizobium</taxon>
    </lineage>
</organism>
<feature type="compositionally biased region" description="Basic and acidic residues" evidence="3">
    <location>
        <begin position="7"/>
        <end position="25"/>
    </location>
</feature>
<dbReference type="PANTHER" id="PTHR46429">
    <property type="entry name" value="23S RRNA (GUANOSINE-2'-O-)-METHYLTRANSFERASE RLMB"/>
    <property type="match status" value="1"/>
</dbReference>
<evidence type="ECO:0000256" key="3">
    <source>
        <dbReference type="SAM" id="MobiDB-lite"/>
    </source>
</evidence>
<gene>
    <name evidence="5" type="ORF">NKI33_02485</name>
</gene>
<reference evidence="5 6" key="1">
    <citation type="journal article" date="2024" name="Proc. Natl. Acad. Sci. U.S.A.">
        <title>The evolutionary genomics of adaptation to stress in wild rhizobium bacteria.</title>
        <authorList>
            <person name="Kehlet-Delgado H."/>
            <person name="Montoya A.P."/>
            <person name="Jensen K.T."/>
            <person name="Wendlandt C.E."/>
            <person name="Dexheimer C."/>
            <person name="Roberts M."/>
            <person name="Torres Martinez L."/>
            <person name="Friesen M.L."/>
            <person name="Griffitts J.S."/>
            <person name="Porter S.S."/>
        </authorList>
    </citation>
    <scope>NUCLEOTIDE SEQUENCE [LARGE SCALE GENOMIC DNA]</scope>
    <source>
        <strain evidence="5 6">M0729</strain>
    </source>
</reference>
<comment type="caution">
    <text evidence="5">The sequence shown here is derived from an EMBL/GenBank/DDBJ whole genome shotgun (WGS) entry which is preliminary data.</text>
</comment>
<sequence length="281" mass="30006">MSNKTNTPKDTHYAKLRRAFRDEKSGGAPAFKPRQPVPPGENAGDGLVRLYGLHTVRAALDNPRRRIKKMLVTRNAAERLEIADLAALPFTAELVEPRDIDKITGSDAVHQGVLIEAEPLKPKRLDALGDTRLVLVLDQVTDPHNVGAILRSAVAFGAGALITTARHSPQESGVLAKSASGALEHIDQIEVKNLADALGQLHEAGFQTIGLDSDGPAELETSFAGDRIALVLGAEGKGLRQKTRETVTTLARLDMPGAIRSLNVSNAAAVSLYAARKFLGQ</sequence>
<keyword evidence="2" id="KW-0808">Transferase</keyword>
<dbReference type="SUPFAM" id="SSF75217">
    <property type="entry name" value="alpha/beta knot"/>
    <property type="match status" value="1"/>
</dbReference>
<dbReference type="Gene3D" id="3.40.1280.10">
    <property type="match status" value="1"/>
</dbReference>
<feature type="domain" description="RNA 2-O ribose methyltransferase substrate binding" evidence="4">
    <location>
        <begin position="49"/>
        <end position="123"/>
    </location>
</feature>
<proteinExistence type="predicted"/>
<dbReference type="InterPro" id="IPR029064">
    <property type="entry name" value="Ribosomal_eL30-like_sf"/>
</dbReference>
<protein>
    <submittedName>
        <fullName evidence="5">RNA methyltransferase</fullName>
    </submittedName>
</protein>
<feature type="region of interest" description="Disordered" evidence="3">
    <location>
        <begin position="1"/>
        <end position="43"/>
    </location>
</feature>
<dbReference type="Gene3D" id="3.30.1330.30">
    <property type="match status" value="1"/>
</dbReference>
<dbReference type="EMBL" id="JAMYPJ010000002">
    <property type="protein sequence ID" value="MER8931836.1"/>
    <property type="molecule type" value="Genomic_DNA"/>
</dbReference>
<dbReference type="InterPro" id="IPR001537">
    <property type="entry name" value="SpoU_MeTrfase"/>
</dbReference>
<dbReference type="Proteomes" id="UP001464387">
    <property type="component" value="Unassembled WGS sequence"/>
</dbReference>
<evidence type="ECO:0000256" key="1">
    <source>
        <dbReference type="ARBA" id="ARBA00022603"/>
    </source>
</evidence>
<dbReference type="RefSeq" id="WP_287268980.1">
    <property type="nucleotide sequence ID" value="NZ_JAMYMY010000007.1"/>
</dbReference>
<dbReference type="SMART" id="SM00967">
    <property type="entry name" value="SpoU_sub_bind"/>
    <property type="match status" value="1"/>
</dbReference>
<dbReference type="InterPro" id="IPR029026">
    <property type="entry name" value="tRNA_m1G_MTases_N"/>
</dbReference>
<dbReference type="InterPro" id="IPR029028">
    <property type="entry name" value="Alpha/beta_knot_MTases"/>
</dbReference>
<accession>A0ABV1Y9J3</accession>
<keyword evidence="6" id="KW-1185">Reference proteome</keyword>
<dbReference type="SUPFAM" id="SSF55315">
    <property type="entry name" value="L30e-like"/>
    <property type="match status" value="1"/>
</dbReference>
<dbReference type="Pfam" id="PF08032">
    <property type="entry name" value="SpoU_sub_bind"/>
    <property type="match status" value="1"/>
</dbReference>
<dbReference type="GO" id="GO:0008168">
    <property type="term" value="F:methyltransferase activity"/>
    <property type="evidence" value="ECO:0007669"/>
    <property type="project" value="UniProtKB-KW"/>
</dbReference>